<gene>
    <name evidence="2" type="ORF">FHX81_6262</name>
</gene>
<proteinExistence type="predicted"/>
<accession>A0A543JLV0</accession>
<dbReference type="Gene3D" id="3.30.530.20">
    <property type="match status" value="1"/>
</dbReference>
<feature type="compositionally biased region" description="Basic and acidic residues" evidence="1">
    <location>
        <begin position="1"/>
        <end position="15"/>
    </location>
</feature>
<protein>
    <recommendedName>
        <fullName evidence="4">Polyketide cyclase/dehydrase/lipid transport protein</fullName>
    </recommendedName>
</protein>
<dbReference type="Proteomes" id="UP000316628">
    <property type="component" value="Unassembled WGS sequence"/>
</dbReference>
<reference evidence="2 3" key="1">
    <citation type="submission" date="2019-06" db="EMBL/GenBank/DDBJ databases">
        <title>Sequencing the genomes of 1000 actinobacteria strains.</title>
        <authorList>
            <person name="Klenk H.-P."/>
        </authorList>
    </citation>
    <scope>NUCLEOTIDE SEQUENCE [LARGE SCALE GENOMIC DNA]</scope>
    <source>
        <strain evidence="2 3">DSM 45456</strain>
    </source>
</reference>
<comment type="caution">
    <text evidence="2">The sequence shown here is derived from an EMBL/GenBank/DDBJ whole genome shotgun (WGS) entry which is preliminary data.</text>
</comment>
<keyword evidence="3" id="KW-1185">Reference proteome</keyword>
<organism evidence="2 3">
    <name type="scientific">Saccharothrix saharensis</name>
    <dbReference type="NCBI Taxonomy" id="571190"/>
    <lineage>
        <taxon>Bacteria</taxon>
        <taxon>Bacillati</taxon>
        <taxon>Actinomycetota</taxon>
        <taxon>Actinomycetes</taxon>
        <taxon>Pseudonocardiales</taxon>
        <taxon>Pseudonocardiaceae</taxon>
        <taxon>Saccharothrix</taxon>
    </lineage>
</organism>
<name>A0A543JLV0_9PSEU</name>
<feature type="region of interest" description="Disordered" evidence="1">
    <location>
        <begin position="1"/>
        <end position="75"/>
    </location>
</feature>
<dbReference type="AlphaFoldDB" id="A0A543JLV0"/>
<dbReference type="SUPFAM" id="SSF55961">
    <property type="entry name" value="Bet v1-like"/>
    <property type="match status" value="1"/>
</dbReference>
<evidence type="ECO:0000313" key="2">
    <source>
        <dbReference type="EMBL" id="TQM83832.1"/>
    </source>
</evidence>
<dbReference type="Pfam" id="PF10604">
    <property type="entry name" value="Polyketide_cyc2"/>
    <property type="match status" value="1"/>
</dbReference>
<dbReference type="InterPro" id="IPR019587">
    <property type="entry name" value="Polyketide_cyclase/dehydratase"/>
</dbReference>
<evidence type="ECO:0000313" key="3">
    <source>
        <dbReference type="Proteomes" id="UP000316628"/>
    </source>
</evidence>
<sequence>METRNALPEMKEAHGQAHHHANPGPIAADRTQTPAAPYRPVAVSHRRSRRNHPQPVTRSRSAGERSAGAVDHGHKGVTASGAVERGWNGETRCLRLVAAAAGVRDHGRMPLNSYRFRSVWSVDCPPERAFEVLADLGSYPSWWREVRDARQVAEQAAELRCRSVLPYELVFQAHHNAREPEAGLLRADLVGDLDGTVSWRIFGEDAGSRLVYDQEVVVRKPLLRRLALLGRPLLKANHELMMRSGQRGLRAYLAGFQAASGNE</sequence>
<dbReference type="EMBL" id="VFPP01000001">
    <property type="protein sequence ID" value="TQM83832.1"/>
    <property type="molecule type" value="Genomic_DNA"/>
</dbReference>
<evidence type="ECO:0008006" key="4">
    <source>
        <dbReference type="Google" id="ProtNLM"/>
    </source>
</evidence>
<evidence type="ECO:0000256" key="1">
    <source>
        <dbReference type="SAM" id="MobiDB-lite"/>
    </source>
</evidence>
<dbReference type="InterPro" id="IPR023393">
    <property type="entry name" value="START-like_dom_sf"/>
</dbReference>